<comment type="catalytic activity">
    <reaction evidence="8 9 10">
        <text>2-[(2R,5Z)-2-carboxy-4-methylthiazol-5(2H)-ylidene]ethyl phosphate + 4-amino-2-methyl-5-(diphosphooxymethyl)pyrimidine + 2 H(+) = thiamine phosphate + CO2 + diphosphate</text>
        <dbReference type="Rhea" id="RHEA:47844"/>
        <dbReference type="ChEBI" id="CHEBI:15378"/>
        <dbReference type="ChEBI" id="CHEBI:16526"/>
        <dbReference type="ChEBI" id="CHEBI:33019"/>
        <dbReference type="ChEBI" id="CHEBI:37575"/>
        <dbReference type="ChEBI" id="CHEBI:57841"/>
        <dbReference type="ChEBI" id="CHEBI:62899"/>
        <dbReference type="EC" id="2.5.1.3"/>
    </reaction>
</comment>
<dbReference type="InterPro" id="IPR013785">
    <property type="entry name" value="Aldolase_TIM"/>
</dbReference>
<dbReference type="Gene3D" id="3.20.20.70">
    <property type="entry name" value="Aldolase class I"/>
    <property type="match status" value="1"/>
</dbReference>
<evidence type="ECO:0000313" key="14">
    <source>
        <dbReference type="Proteomes" id="UP001139971"/>
    </source>
</evidence>
<accession>A0A9X4BKM7</accession>
<evidence type="ECO:0000256" key="11">
    <source>
        <dbReference type="RuleBase" id="RU004253"/>
    </source>
</evidence>
<evidence type="ECO:0000256" key="7">
    <source>
        <dbReference type="ARBA" id="ARBA00047851"/>
    </source>
</evidence>
<feature type="binding site" evidence="9">
    <location>
        <position position="109"/>
    </location>
    <ligand>
        <name>4-amino-2-methyl-5-(diphosphooxymethyl)pyrimidine</name>
        <dbReference type="ChEBI" id="CHEBI:57841"/>
    </ligand>
</feature>
<evidence type="ECO:0000259" key="12">
    <source>
        <dbReference type="Pfam" id="PF02581"/>
    </source>
</evidence>
<proteinExistence type="inferred from homology"/>
<dbReference type="PANTHER" id="PTHR20857:SF15">
    <property type="entry name" value="THIAMINE-PHOSPHATE SYNTHASE"/>
    <property type="match status" value="1"/>
</dbReference>
<evidence type="ECO:0000256" key="1">
    <source>
        <dbReference type="ARBA" id="ARBA00005165"/>
    </source>
</evidence>
<dbReference type="EMBL" id="JAOVZO020000017">
    <property type="protein sequence ID" value="MDC8013364.1"/>
    <property type="molecule type" value="Genomic_DNA"/>
</dbReference>
<dbReference type="HAMAP" id="MF_00097">
    <property type="entry name" value="TMP_synthase"/>
    <property type="match status" value="1"/>
</dbReference>
<feature type="binding site" evidence="9">
    <location>
        <position position="71"/>
    </location>
    <ligand>
        <name>Mg(2+)</name>
        <dbReference type="ChEBI" id="CHEBI:18420"/>
    </ligand>
</feature>
<comment type="pathway">
    <text evidence="1 9 11">Cofactor biosynthesis; thiamine diphosphate biosynthesis; thiamine phosphate from 4-amino-2-methyl-5-diphosphomethylpyrimidine and 4-methyl-5-(2-phosphoethyl)-thiazole: step 1/1.</text>
</comment>
<dbReference type="Pfam" id="PF02581">
    <property type="entry name" value="TMP-TENI"/>
    <property type="match status" value="1"/>
</dbReference>
<protein>
    <recommendedName>
        <fullName evidence="9">Thiamine-phosphate synthase</fullName>
        <shortName evidence="9">TP synthase</shortName>
        <shortName evidence="9">TPS</shortName>
        <ecNumber evidence="9">2.5.1.3</ecNumber>
    </recommendedName>
    <alternativeName>
        <fullName evidence="9">Thiamine-phosphate pyrophosphorylase</fullName>
        <shortName evidence="9">TMP pyrophosphorylase</shortName>
        <shortName evidence="9">TMP-PPase</shortName>
    </alternativeName>
</protein>
<dbReference type="InterPro" id="IPR036206">
    <property type="entry name" value="ThiamineP_synth_sf"/>
</dbReference>
<dbReference type="NCBIfam" id="TIGR00693">
    <property type="entry name" value="thiE"/>
    <property type="match status" value="1"/>
</dbReference>
<evidence type="ECO:0000256" key="9">
    <source>
        <dbReference type="HAMAP-Rule" id="MF_00097"/>
    </source>
</evidence>
<evidence type="ECO:0000256" key="3">
    <source>
        <dbReference type="ARBA" id="ARBA00022723"/>
    </source>
</evidence>
<dbReference type="EC" id="2.5.1.3" evidence="9"/>
<feature type="binding site" evidence="9">
    <location>
        <position position="90"/>
    </location>
    <ligand>
        <name>Mg(2+)</name>
        <dbReference type="ChEBI" id="CHEBI:18420"/>
    </ligand>
</feature>
<name>A0A9X4BKM7_9GAMM</name>
<dbReference type="RefSeq" id="WP_263545573.1">
    <property type="nucleotide sequence ID" value="NZ_JAOVZO020000017.1"/>
</dbReference>
<evidence type="ECO:0000256" key="6">
    <source>
        <dbReference type="ARBA" id="ARBA00047334"/>
    </source>
</evidence>
<evidence type="ECO:0000256" key="8">
    <source>
        <dbReference type="ARBA" id="ARBA00047883"/>
    </source>
</evidence>
<organism evidence="13 14">
    <name type="scientific">Tahibacter soli</name>
    <dbReference type="NCBI Taxonomy" id="2983605"/>
    <lineage>
        <taxon>Bacteria</taxon>
        <taxon>Pseudomonadati</taxon>
        <taxon>Pseudomonadota</taxon>
        <taxon>Gammaproteobacteria</taxon>
        <taxon>Lysobacterales</taxon>
        <taxon>Rhodanobacteraceae</taxon>
        <taxon>Tahibacter</taxon>
    </lineage>
</organism>
<gene>
    <name evidence="9 13" type="primary">thiE</name>
    <name evidence="13" type="ORF">OD750_012515</name>
</gene>
<dbReference type="GO" id="GO:0005737">
    <property type="term" value="C:cytoplasm"/>
    <property type="evidence" value="ECO:0007669"/>
    <property type="project" value="TreeGrafter"/>
</dbReference>
<feature type="domain" description="Thiamine phosphate synthase/TenI" evidence="12">
    <location>
        <begin position="11"/>
        <end position="188"/>
    </location>
</feature>
<dbReference type="CDD" id="cd00564">
    <property type="entry name" value="TMP_TenI"/>
    <property type="match status" value="1"/>
</dbReference>
<dbReference type="GO" id="GO:0000287">
    <property type="term" value="F:magnesium ion binding"/>
    <property type="evidence" value="ECO:0007669"/>
    <property type="project" value="UniProtKB-UniRule"/>
</dbReference>
<feature type="binding site" evidence="9">
    <location>
        <begin position="38"/>
        <end position="42"/>
    </location>
    <ligand>
        <name>4-amino-2-methyl-5-(diphosphooxymethyl)pyrimidine</name>
        <dbReference type="ChEBI" id="CHEBI:57841"/>
    </ligand>
</feature>
<keyword evidence="3 9" id="KW-0479">Metal-binding</keyword>
<dbReference type="AlphaFoldDB" id="A0A9X4BKM7"/>
<keyword evidence="2 9" id="KW-0808">Transferase</keyword>
<evidence type="ECO:0000256" key="4">
    <source>
        <dbReference type="ARBA" id="ARBA00022842"/>
    </source>
</evidence>
<dbReference type="PANTHER" id="PTHR20857">
    <property type="entry name" value="THIAMINE-PHOSPHATE PYROPHOSPHORYLASE"/>
    <property type="match status" value="1"/>
</dbReference>
<dbReference type="GO" id="GO:0009229">
    <property type="term" value="P:thiamine diphosphate biosynthetic process"/>
    <property type="evidence" value="ECO:0007669"/>
    <property type="project" value="UniProtKB-UniRule"/>
</dbReference>
<evidence type="ECO:0000313" key="13">
    <source>
        <dbReference type="EMBL" id="MDC8013364.1"/>
    </source>
</evidence>
<comment type="catalytic activity">
    <reaction evidence="6 9 10">
        <text>4-methyl-5-(2-phosphooxyethyl)-thiazole + 4-amino-2-methyl-5-(diphosphooxymethyl)pyrimidine + H(+) = thiamine phosphate + diphosphate</text>
        <dbReference type="Rhea" id="RHEA:22328"/>
        <dbReference type="ChEBI" id="CHEBI:15378"/>
        <dbReference type="ChEBI" id="CHEBI:33019"/>
        <dbReference type="ChEBI" id="CHEBI:37575"/>
        <dbReference type="ChEBI" id="CHEBI:57841"/>
        <dbReference type="ChEBI" id="CHEBI:58296"/>
        <dbReference type="EC" id="2.5.1.3"/>
    </reaction>
</comment>
<dbReference type="GO" id="GO:0009228">
    <property type="term" value="P:thiamine biosynthetic process"/>
    <property type="evidence" value="ECO:0007669"/>
    <property type="project" value="UniProtKB-KW"/>
</dbReference>
<feature type="binding site" evidence="9">
    <location>
        <position position="70"/>
    </location>
    <ligand>
        <name>4-amino-2-methyl-5-(diphosphooxymethyl)pyrimidine</name>
        <dbReference type="ChEBI" id="CHEBI:57841"/>
    </ligand>
</feature>
<evidence type="ECO:0000256" key="5">
    <source>
        <dbReference type="ARBA" id="ARBA00022977"/>
    </source>
</evidence>
<dbReference type="Proteomes" id="UP001139971">
    <property type="component" value="Unassembled WGS sequence"/>
</dbReference>
<feature type="binding site" evidence="9">
    <location>
        <begin position="185"/>
        <end position="186"/>
    </location>
    <ligand>
        <name>2-[(2R,5Z)-2-carboxy-4-methylthiazol-5(2H)-ylidene]ethyl phosphate</name>
        <dbReference type="ChEBI" id="CHEBI:62899"/>
    </ligand>
</feature>
<comment type="similarity">
    <text evidence="9 10">Belongs to the thiamine-phosphate synthase family.</text>
</comment>
<keyword evidence="4 9" id="KW-0460">Magnesium</keyword>
<evidence type="ECO:0000256" key="10">
    <source>
        <dbReference type="RuleBase" id="RU003826"/>
    </source>
</evidence>
<feature type="binding site" evidence="9">
    <location>
        <position position="139"/>
    </location>
    <ligand>
        <name>4-amino-2-methyl-5-(diphosphooxymethyl)pyrimidine</name>
        <dbReference type="ChEBI" id="CHEBI:57841"/>
    </ligand>
</feature>
<reference evidence="13" key="1">
    <citation type="submission" date="2023-02" db="EMBL/GenBank/DDBJ databases">
        <title>Tahibacter soli sp. nov. isolated from soil.</title>
        <authorList>
            <person name="Baek J.H."/>
            <person name="Lee J.K."/>
            <person name="Choi D.G."/>
            <person name="Jeon C.O."/>
        </authorList>
    </citation>
    <scope>NUCLEOTIDE SEQUENCE</scope>
    <source>
        <strain evidence="13">BL</strain>
    </source>
</reference>
<comment type="function">
    <text evidence="9">Condenses 4-methyl-5-(beta-hydroxyethyl)thiazole monophosphate (THZ-P) and 2-methyl-4-amino-5-hydroxymethyl pyrimidine pyrophosphate (HMP-PP) to form thiamine monophosphate (TMP).</text>
</comment>
<dbReference type="GO" id="GO:0004789">
    <property type="term" value="F:thiamine-phosphate diphosphorylase activity"/>
    <property type="evidence" value="ECO:0007669"/>
    <property type="project" value="UniProtKB-UniRule"/>
</dbReference>
<keyword evidence="14" id="KW-1185">Reference proteome</keyword>
<dbReference type="InterPro" id="IPR034291">
    <property type="entry name" value="TMP_synthase"/>
</dbReference>
<comment type="caution">
    <text evidence="13">The sequence shown here is derived from an EMBL/GenBank/DDBJ whole genome shotgun (WGS) entry which is preliminary data.</text>
</comment>
<comment type="cofactor">
    <cofactor evidence="9">
        <name>Mg(2+)</name>
        <dbReference type="ChEBI" id="CHEBI:18420"/>
    </cofactor>
    <text evidence="9">Binds 1 Mg(2+) ion per subunit.</text>
</comment>
<keyword evidence="5 9" id="KW-0784">Thiamine biosynthesis</keyword>
<dbReference type="SUPFAM" id="SSF51391">
    <property type="entry name" value="Thiamin phosphate synthase"/>
    <property type="match status" value="1"/>
</dbReference>
<evidence type="ECO:0000256" key="2">
    <source>
        <dbReference type="ARBA" id="ARBA00022679"/>
    </source>
</evidence>
<feature type="binding site" evidence="9">
    <location>
        <begin position="136"/>
        <end position="138"/>
    </location>
    <ligand>
        <name>2-[(2R,5Z)-2-carboxy-4-methylthiazol-5(2H)-ylidene]ethyl phosphate</name>
        <dbReference type="ChEBI" id="CHEBI:62899"/>
    </ligand>
</feature>
<comment type="catalytic activity">
    <reaction evidence="7 9 10">
        <text>2-(2-carboxy-4-methylthiazol-5-yl)ethyl phosphate + 4-amino-2-methyl-5-(diphosphooxymethyl)pyrimidine + 2 H(+) = thiamine phosphate + CO2 + diphosphate</text>
        <dbReference type="Rhea" id="RHEA:47848"/>
        <dbReference type="ChEBI" id="CHEBI:15378"/>
        <dbReference type="ChEBI" id="CHEBI:16526"/>
        <dbReference type="ChEBI" id="CHEBI:33019"/>
        <dbReference type="ChEBI" id="CHEBI:37575"/>
        <dbReference type="ChEBI" id="CHEBI:57841"/>
        <dbReference type="ChEBI" id="CHEBI:62890"/>
        <dbReference type="EC" id="2.5.1.3"/>
    </reaction>
</comment>
<sequence length="206" mass="21092">MPHPLLARRGLYAITDGPRADLVDAADAALAGGAVLLQYRDKTADDARRRDEAQALARLCAARGVGFIVNDDVALAHAVGAAGVHLGEDDGDVAAARAVLGPSAIIGVSCYDAIDRARGLVAAGADYVAFGAFYPSATKPHARRATTALLREAAALGVPRVAIGGITPDNARPLIDAGADLVAVITAVFGARDVRAAAKRFQSLFT</sequence>
<dbReference type="InterPro" id="IPR022998">
    <property type="entry name" value="ThiamineP_synth_TenI"/>
</dbReference>
<feature type="binding site" evidence="9">
    <location>
        <position position="165"/>
    </location>
    <ligand>
        <name>2-[(2R,5Z)-2-carboxy-4-methylthiazol-5(2H)-ylidene]ethyl phosphate</name>
        <dbReference type="ChEBI" id="CHEBI:62899"/>
    </ligand>
</feature>